<dbReference type="Pfam" id="PF01966">
    <property type="entry name" value="HD"/>
    <property type="match status" value="1"/>
</dbReference>
<dbReference type="CDD" id="cd05398">
    <property type="entry name" value="NT_ClassII-CCAase"/>
    <property type="match status" value="1"/>
</dbReference>
<keyword evidence="4 9" id="KW-0548">Nucleotidyltransferase</keyword>
<gene>
    <name evidence="9" type="ORF">AB0L16_23090</name>
</gene>
<evidence type="ECO:0000256" key="1">
    <source>
        <dbReference type="ARBA" id="ARBA00001946"/>
    </source>
</evidence>
<feature type="domain" description="HD" evidence="8">
    <location>
        <begin position="273"/>
        <end position="389"/>
    </location>
</feature>
<protein>
    <submittedName>
        <fullName evidence="9">CCA tRNA nucleotidyltransferase</fullName>
        <ecNumber evidence="9">2.7.7.72</ecNumber>
    </submittedName>
</protein>
<dbReference type="InterPro" id="IPR050264">
    <property type="entry name" value="Bact_CCA-adding_enz_type3_sf"/>
</dbReference>
<dbReference type="RefSeq" id="WP_109282292.1">
    <property type="nucleotide sequence ID" value="NZ_JBFAUK010000019.1"/>
</dbReference>
<accession>A0ABV3K2M9</accession>
<dbReference type="NCBIfam" id="TIGR02692">
    <property type="entry name" value="tRNA_CCA_actino"/>
    <property type="match status" value="1"/>
</dbReference>
<keyword evidence="7" id="KW-0460">Magnesium</keyword>
<evidence type="ECO:0000256" key="5">
    <source>
        <dbReference type="ARBA" id="ARBA00022723"/>
    </source>
</evidence>
<evidence type="ECO:0000313" key="10">
    <source>
        <dbReference type="Proteomes" id="UP001552594"/>
    </source>
</evidence>
<dbReference type="PANTHER" id="PTHR46173">
    <property type="entry name" value="CCA TRNA NUCLEOTIDYLTRANSFERASE 1, MITOCHONDRIAL"/>
    <property type="match status" value="1"/>
</dbReference>
<evidence type="ECO:0000313" key="9">
    <source>
        <dbReference type="EMBL" id="MEV5509280.1"/>
    </source>
</evidence>
<keyword evidence="10" id="KW-1185">Reference proteome</keyword>
<comment type="cofactor">
    <cofactor evidence="1">
        <name>Mg(2+)</name>
        <dbReference type="ChEBI" id="CHEBI:18420"/>
    </cofactor>
</comment>
<keyword evidence="6" id="KW-0547">Nucleotide-binding</keyword>
<name>A0ABV3K2M9_STRON</name>
<dbReference type="NCBIfam" id="TIGR00277">
    <property type="entry name" value="HDIG"/>
    <property type="match status" value="1"/>
</dbReference>
<dbReference type="InterPro" id="IPR006674">
    <property type="entry name" value="HD_domain"/>
</dbReference>
<comment type="caution">
    <text evidence="9">The sequence shown here is derived from an EMBL/GenBank/DDBJ whole genome shotgun (WGS) entry which is preliminary data.</text>
</comment>
<dbReference type="InterPro" id="IPR003607">
    <property type="entry name" value="HD/PDEase_dom"/>
</dbReference>
<dbReference type="EMBL" id="JBFAUK010000019">
    <property type="protein sequence ID" value="MEV5509280.1"/>
    <property type="molecule type" value="Genomic_DNA"/>
</dbReference>
<dbReference type="PROSITE" id="PS51831">
    <property type="entry name" value="HD"/>
    <property type="match status" value="1"/>
</dbReference>
<dbReference type="Gene3D" id="3.30.460.10">
    <property type="entry name" value="Beta Polymerase, domain 2"/>
    <property type="match status" value="1"/>
</dbReference>
<dbReference type="Proteomes" id="UP001552594">
    <property type="component" value="Unassembled WGS sequence"/>
</dbReference>
<evidence type="ECO:0000256" key="3">
    <source>
        <dbReference type="ARBA" id="ARBA00022694"/>
    </source>
</evidence>
<dbReference type="Pfam" id="PF01743">
    <property type="entry name" value="PolyA_pol"/>
    <property type="match status" value="1"/>
</dbReference>
<organism evidence="9 10">
    <name type="scientific">Streptomyces orinoci</name>
    <name type="common">Streptoverticillium orinoci</name>
    <dbReference type="NCBI Taxonomy" id="67339"/>
    <lineage>
        <taxon>Bacteria</taxon>
        <taxon>Bacillati</taxon>
        <taxon>Actinomycetota</taxon>
        <taxon>Actinomycetes</taxon>
        <taxon>Kitasatosporales</taxon>
        <taxon>Streptomycetaceae</taxon>
        <taxon>Streptomyces</taxon>
    </lineage>
</organism>
<dbReference type="InterPro" id="IPR006675">
    <property type="entry name" value="HDIG_dom"/>
</dbReference>
<dbReference type="InterPro" id="IPR043519">
    <property type="entry name" value="NT_sf"/>
</dbReference>
<dbReference type="EC" id="2.7.7.72" evidence="9"/>
<sequence>MPNANDNHHAPVNELTQVQRRAVSELLRVSPVADDLARRFQAAGFTLALVGGSVRDALLGRLGNDLDFTTDARPEDVLRIVRPWADAVWEVGIAFGTVGCRKSGFDLEITTYRSEAYDRTSRKPEVSYGDSIEEDLVRRDFTVNAMAVKLPEKEFIDPHGGLEDLAARVLRTPGTPEESFSDDPLRMMRAARFAAQLDFEVAPEVVTAMREMAGRLEIVSAERVRDELNKLILSEHPRKGLRLMVETGLADLVLPELPALRLERDEHHRHKDVYEHTLIVLDQAIALEQDGPDLVLRLAALLHDIGKPRTRRFEKDGRVSFHHHEVVGAKMTKTRMTRLKYPNDQVRDVSRLVELHLRFHGYGTGEWTDSAVRRYVRDAGPLLDRLHKLTRSDCTTRNKRKAQALSRAYDGLEERIAALKEKEELDAIRPDLDGNEIMEILGLGPGPEIGRAYRHLLELRLEHGPMEREQAVAALKEWWATQG</sequence>
<keyword evidence="3" id="KW-0819">tRNA processing</keyword>
<evidence type="ECO:0000256" key="2">
    <source>
        <dbReference type="ARBA" id="ARBA00022679"/>
    </source>
</evidence>
<dbReference type="Pfam" id="PF12627">
    <property type="entry name" value="PolyA_pol_RNAbd"/>
    <property type="match status" value="1"/>
</dbReference>
<dbReference type="Gene3D" id="1.10.3090.10">
    <property type="entry name" value="cca-adding enzyme, domain 2"/>
    <property type="match status" value="1"/>
</dbReference>
<keyword evidence="2 9" id="KW-0808">Transferase</keyword>
<proteinExistence type="predicted"/>
<keyword evidence="5" id="KW-0479">Metal-binding</keyword>
<dbReference type="SUPFAM" id="SSF81891">
    <property type="entry name" value="Poly A polymerase C-terminal region-like"/>
    <property type="match status" value="1"/>
</dbReference>
<dbReference type="SUPFAM" id="SSF81301">
    <property type="entry name" value="Nucleotidyltransferase"/>
    <property type="match status" value="1"/>
</dbReference>
<evidence type="ECO:0000259" key="8">
    <source>
        <dbReference type="PROSITE" id="PS51831"/>
    </source>
</evidence>
<evidence type="ECO:0000256" key="7">
    <source>
        <dbReference type="ARBA" id="ARBA00022842"/>
    </source>
</evidence>
<dbReference type="PANTHER" id="PTHR46173:SF1">
    <property type="entry name" value="CCA TRNA NUCLEOTIDYLTRANSFERASE 1, MITOCHONDRIAL"/>
    <property type="match status" value="1"/>
</dbReference>
<dbReference type="InterPro" id="IPR014065">
    <property type="entry name" value="tRNA_adenylyltransferase"/>
</dbReference>
<evidence type="ECO:0000256" key="4">
    <source>
        <dbReference type="ARBA" id="ARBA00022695"/>
    </source>
</evidence>
<dbReference type="InterPro" id="IPR002646">
    <property type="entry name" value="PolA_pol_head_dom"/>
</dbReference>
<evidence type="ECO:0000256" key="6">
    <source>
        <dbReference type="ARBA" id="ARBA00022741"/>
    </source>
</evidence>
<dbReference type="InterPro" id="IPR032828">
    <property type="entry name" value="PolyA_RNA-bd"/>
</dbReference>
<dbReference type="CDD" id="cd00077">
    <property type="entry name" value="HDc"/>
    <property type="match status" value="1"/>
</dbReference>
<dbReference type="SMART" id="SM00471">
    <property type="entry name" value="HDc"/>
    <property type="match status" value="1"/>
</dbReference>
<dbReference type="GO" id="GO:0004810">
    <property type="term" value="F:CCA tRNA nucleotidyltransferase activity"/>
    <property type="evidence" value="ECO:0007669"/>
    <property type="project" value="UniProtKB-EC"/>
</dbReference>
<reference evidence="9 10" key="1">
    <citation type="submission" date="2024-06" db="EMBL/GenBank/DDBJ databases">
        <title>The Natural Products Discovery Center: Release of the First 8490 Sequenced Strains for Exploring Actinobacteria Biosynthetic Diversity.</title>
        <authorList>
            <person name="Kalkreuter E."/>
            <person name="Kautsar S.A."/>
            <person name="Yang D."/>
            <person name="Bader C.D."/>
            <person name="Teijaro C.N."/>
            <person name="Fluegel L."/>
            <person name="Davis C.M."/>
            <person name="Simpson J.R."/>
            <person name="Lauterbach L."/>
            <person name="Steele A.D."/>
            <person name="Gui C."/>
            <person name="Meng S."/>
            <person name="Li G."/>
            <person name="Viehrig K."/>
            <person name="Ye F."/>
            <person name="Su P."/>
            <person name="Kiefer A.F."/>
            <person name="Nichols A."/>
            <person name="Cepeda A.J."/>
            <person name="Yan W."/>
            <person name="Fan B."/>
            <person name="Jiang Y."/>
            <person name="Adhikari A."/>
            <person name="Zheng C.-J."/>
            <person name="Schuster L."/>
            <person name="Cowan T.M."/>
            <person name="Smanski M.J."/>
            <person name="Chevrette M.G."/>
            <person name="De Carvalho L.P.S."/>
            <person name="Shen B."/>
        </authorList>
    </citation>
    <scope>NUCLEOTIDE SEQUENCE [LARGE SCALE GENOMIC DNA]</scope>
    <source>
        <strain evidence="9 10">NPDC052347</strain>
    </source>
</reference>